<feature type="region of interest" description="Disordered" evidence="1">
    <location>
        <begin position="1"/>
        <end position="24"/>
    </location>
</feature>
<accession>A0ABR1L7Q6</accession>
<organism evidence="3 4">
    <name type="scientific">Phyllosticta citribraziliensis</name>
    <dbReference type="NCBI Taxonomy" id="989973"/>
    <lineage>
        <taxon>Eukaryota</taxon>
        <taxon>Fungi</taxon>
        <taxon>Dikarya</taxon>
        <taxon>Ascomycota</taxon>
        <taxon>Pezizomycotina</taxon>
        <taxon>Dothideomycetes</taxon>
        <taxon>Dothideomycetes incertae sedis</taxon>
        <taxon>Botryosphaeriales</taxon>
        <taxon>Phyllostictaceae</taxon>
        <taxon>Phyllosticta</taxon>
    </lineage>
</organism>
<feature type="compositionally biased region" description="Low complexity" evidence="1">
    <location>
        <begin position="379"/>
        <end position="390"/>
    </location>
</feature>
<keyword evidence="4" id="KW-1185">Reference proteome</keyword>
<feature type="region of interest" description="Disordered" evidence="1">
    <location>
        <begin position="311"/>
        <end position="511"/>
    </location>
</feature>
<dbReference type="RefSeq" id="XP_066651108.1">
    <property type="nucleotide sequence ID" value="XM_066801471.1"/>
</dbReference>
<dbReference type="Pfam" id="PF11500">
    <property type="entry name" value="Cut12"/>
    <property type="match status" value="1"/>
</dbReference>
<dbReference type="InterPro" id="IPR021589">
    <property type="entry name" value="Cut12"/>
</dbReference>
<dbReference type="Proteomes" id="UP001360953">
    <property type="component" value="Unassembled WGS sequence"/>
</dbReference>
<feature type="region of interest" description="Disordered" evidence="1">
    <location>
        <begin position="59"/>
        <end position="212"/>
    </location>
</feature>
<gene>
    <name evidence="3" type="ORF">J3D65DRAFT_637136</name>
</gene>
<feature type="compositionally biased region" description="Polar residues" evidence="1">
    <location>
        <begin position="415"/>
        <end position="425"/>
    </location>
</feature>
<reference evidence="3 4" key="1">
    <citation type="submission" date="2024-04" db="EMBL/GenBank/DDBJ databases">
        <title>Phyllosticta paracitricarpa is synonymous to the EU quarantine fungus P. citricarpa based on phylogenomic analyses.</title>
        <authorList>
            <consortium name="Lawrence Berkeley National Laboratory"/>
            <person name="Van ingen-buijs V.A."/>
            <person name="Van westerhoven A.C."/>
            <person name="Haridas S."/>
            <person name="Skiadas P."/>
            <person name="Martin F."/>
            <person name="Groenewald J.Z."/>
            <person name="Crous P.W."/>
            <person name="Seidl M.F."/>
        </authorList>
    </citation>
    <scope>NUCLEOTIDE SEQUENCE [LARGE SCALE GENOMIC DNA]</scope>
    <source>
        <strain evidence="3 4">CPC 17464</strain>
    </source>
</reference>
<evidence type="ECO:0000259" key="2">
    <source>
        <dbReference type="Pfam" id="PF11500"/>
    </source>
</evidence>
<sequence>MFSWIRGPSGSEPVDNPYLEPPETPAPVFAARAIKHAIFGTPQPPETVKPIEKATAALRNNRVAALQAESSRARPPASNDASDQDGPKLAGILSTPGANKERKTVSFGTQVVDNEGKRSDIGARSGLPSNYPGKFPSPWTPKTDVTEDAKVRSSAKLKEALYDAKMSREPHRPGPDTKAVPIRGAPAPQRLAPMARAKDDQDITIDIDQPRSESGRYWKEQYESYAKRSEKEMNKLIKRQQIAKDYARKKDAERLEVASQLETEQMKHREREKELGDKNREYKEKLRQAMAEESRLSIENATLKRRLAALESGSKEVFDEDPVADLEKDFDQPMLDPQQASLCKLDATPVSHRRSGKKPQPSPSAERKPRPQDTQSGDPSQARSRAASASRKPRPSRHAKGSEALDDPWLVNGESAINQHGQSGKSIEEREVESQGHRPLRQAKATSGATIATIASRPGAAERSLQPLSNPSGTPKAEDARRKLAMERIAQKKRERQMGKENVRGSSVGEL</sequence>
<evidence type="ECO:0000256" key="1">
    <source>
        <dbReference type="SAM" id="MobiDB-lite"/>
    </source>
</evidence>
<comment type="caution">
    <text evidence="3">The sequence shown here is derived from an EMBL/GenBank/DDBJ whole genome shotgun (WGS) entry which is preliminary data.</text>
</comment>
<feature type="compositionally biased region" description="Basic and acidic residues" evidence="1">
    <location>
        <begin position="264"/>
        <end position="283"/>
    </location>
</feature>
<feature type="compositionally biased region" description="Low complexity" evidence="1">
    <location>
        <begin position="443"/>
        <end position="456"/>
    </location>
</feature>
<dbReference type="GeneID" id="92034377"/>
<feature type="region of interest" description="Disordered" evidence="1">
    <location>
        <begin position="258"/>
        <end position="283"/>
    </location>
</feature>
<feature type="compositionally biased region" description="Basic and acidic residues" evidence="1">
    <location>
        <begin position="476"/>
        <end position="503"/>
    </location>
</feature>
<dbReference type="EMBL" id="JBBPEH010000012">
    <property type="protein sequence ID" value="KAK7531284.1"/>
    <property type="molecule type" value="Genomic_DNA"/>
</dbReference>
<feature type="compositionally biased region" description="Basic and acidic residues" evidence="1">
    <location>
        <begin position="426"/>
        <end position="436"/>
    </location>
</feature>
<evidence type="ECO:0000313" key="4">
    <source>
        <dbReference type="Proteomes" id="UP001360953"/>
    </source>
</evidence>
<feature type="domain" description="Spindle pole body-associated protein cut12" evidence="2">
    <location>
        <begin position="152"/>
        <end position="279"/>
    </location>
</feature>
<name>A0ABR1L7Q6_9PEZI</name>
<protein>
    <submittedName>
        <fullName evidence="3">Spindle pole body formation-associated protein-domain-containing protein</fullName>
    </submittedName>
</protein>
<evidence type="ECO:0000313" key="3">
    <source>
        <dbReference type="EMBL" id="KAK7531284.1"/>
    </source>
</evidence>
<feature type="compositionally biased region" description="Basic and acidic residues" evidence="1">
    <location>
        <begin position="144"/>
        <end position="175"/>
    </location>
</feature>
<proteinExistence type="predicted"/>